<proteinExistence type="predicted"/>
<accession>A0A075JP31</accession>
<feature type="region of interest" description="Disordered" evidence="1">
    <location>
        <begin position="1"/>
        <end position="45"/>
    </location>
</feature>
<name>A0A075JP31_9MICO</name>
<keyword evidence="3" id="KW-1185">Reference proteome</keyword>
<protein>
    <submittedName>
        <fullName evidence="2">Uncharacterized protein</fullName>
    </submittedName>
</protein>
<feature type="compositionally biased region" description="Polar residues" evidence="1">
    <location>
        <begin position="21"/>
        <end position="32"/>
    </location>
</feature>
<dbReference type="GeneID" id="51969026"/>
<keyword evidence="2" id="KW-0614">Plasmid</keyword>
<evidence type="ECO:0000313" key="2">
    <source>
        <dbReference type="EMBL" id="AIF41928.1"/>
    </source>
</evidence>
<reference evidence="2 3" key="1">
    <citation type="submission" date="2014-07" db="EMBL/GenBank/DDBJ databases">
        <title>Genome Sequencing of Dermacoccus nishinomiyaensis.</title>
        <authorList>
            <person name="Hong K.W."/>
            <person name="Chan K.G."/>
        </authorList>
    </citation>
    <scope>NUCLEOTIDE SEQUENCE [LARGE SCALE GENOMIC DNA]</scope>
    <source>
        <strain evidence="2 3">M25</strain>
        <plasmid evidence="3">Plasmid unnamed</plasmid>
    </source>
</reference>
<gene>
    <name evidence="2" type="ORF">HX89_14655</name>
</gene>
<sequence length="99" mass="10769">MAYVPQINGTGEPVPVRLSVPSETTPVANTYEQQRKEADKERKASNEARRAFLIDLVKKMPGAKERTAITTLATLRGAHLGSQVTSAARAHRTGCGRRP</sequence>
<dbReference type="RefSeq" id="WP_041229545.1">
    <property type="nucleotide sequence ID" value="NZ_CP008890.1"/>
</dbReference>
<dbReference type="Proteomes" id="UP000027986">
    <property type="component" value="Plasmid unnamed"/>
</dbReference>
<evidence type="ECO:0000256" key="1">
    <source>
        <dbReference type="SAM" id="MobiDB-lite"/>
    </source>
</evidence>
<dbReference type="EMBL" id="CP008890">
    <property type="protein sequence ID" value="AIF41928.1"/>
    <property type="molecule type" value="Genomic_DNA"/>
</dbReference>
<dbReference type="HOGENOM" id="CLU_2315662_0_0_11"/>
<organism evidence="2 3">
    <name type="scientific">Dermacoccus nishinomiyaensis</name>
    <dbReference type="NCBI Taxonomy" id="1274"/>
    <lineage>
        <taxon>Bacteria</taxon>
        <taxon>Bacillati</taxon>
        <taxon>Actinomycetota</taxon>
        <taxon>Actinomycetes</taxon>
        <taxon>Micrococcales</taxon>
        <taxon>Dermacoccaceae</taxon>
        <taxon>Dermacoccus</taxon>
    </lineage>
</organism>
<evidence type="ECO:0000313" key="3">
    <source>
        <dbReference type="Proteomes" id="UP000027986"/>
    </source>
</evidence>
<dbReference type="AlphaFoldDB" id="A0A075JP31"/>
<dbReference type="KEGG" id="dni:HX89_14655"/>
<geneLocation type="plasmid" evidence="2 3">
    <name>unnamed</name>
</geneLocation>
<feature type="compositionally biased region" description="Basic and acidic residues" evidence="1">
    <location>
        <begin position="33"/>
        <end position="45"/>
    </location>
</feature>